<comment type="caution">
    <text evidence="2">The sequence shown here is derived from an EMBL/GenBank/DDBJ whole genome shotgun (WGS) entry which is preliminary data.</text>
</comment>
<feature type="compositionally biased region" description="Basic and acidic residues" evidence="1">
    <location>
        <begin position="96"/>
        <end position="105"/>
    </location>
</feature>
<protein>
    <recommendedName>
        <fullName evidence="4">HK97 family phage major capsid protein</fullName>
    </recommendedName>
</protein>
<evidence type="ECO:0000313" key="2">
    <source>
        <dbReference type="EMBL" id="MFD2028963.1"/>
    </source>
</evidence>
<gene>
    <name evidence="2" type="ORF">ACFSL2_26015</name>
</gene>
<keyword evidence="3" id="KW-1185">Reference proteome</keyword>
<evidence type="ECO:0008006" key="4">
    <source>
        <dbReference type="Google" id="ProtNLM"/>
    </source>
</evidence>
<dbReference type="RefSeq" id="WP_377200620.1">
    <property type="nucleotide sequence ID" value="NZ_JBHUHF010000001.1"/>
</dbReference>
<reference evidence="3" key="1">
    <citation type="journal article" date="2019" name="Int. J. Syst. Evol. Microbiol.">
        <title>The Global Catalogue of Microorganisms (GCM) 10K type strain sequencing project: providing services to taxonomists for standard genome sequencing and annotation.</title>
        <authorList>
            <consortium name="The Broad Institute Genomics Platform"/>
            <consortium name="The Broad Institute Genome Sequencing Center for Infectious Disease"/>
            <person name="Wu L."/>
            <person name="Ma J."/>
        </authorList>
    </citation>
    <scope>NUCLEOTIDE SEQUENCE [LARGE SCALE GENOMIC DNA]</scope>
    <source>
        <strain evidence="3">CCM 7043</strain>
    </source>
</reference>
<dbReference type="Proteomes" id="UP001597338">
    <property type="component" value="Unassembled WGS sequence"/>
</dbReference>
<evidence type="ECO:0000256" key="1">
    <source>
        <dbReference type="SAM" id="MobiDB-lite"/>
    </source>
</evidence>
<feature type="region of interest" description="Disordered" evidence="1">
    <location>
        <begin position="72"/>
        <end position="109"/>
    </location>
</feature>
<evidence type="ECO:0000313" key="3">
    <source>
        <dbReference type="Proteomes" id="UP001597338"/>
    </source>
</evidence>
<sequence length="396" mass="40666">MPFNPDIQRRDIPAERDRLTAEAQAILTRSTGDLSGDDLTAYDGLIADLESLRTRDAALANVERFAANPDALERITPASPGTDPASPSGPNRITGHRHDDRREETTPAGHPRIMVSTEHLRAHADAIREGRTFGANESLERAAVTVATDMGGAEAWGSNPIPGPVPLRVFAGIANTPLTGMAASMPSLTLPAGAAGVAEGAQHGEYDAVARADLVALRYGRWTQVTSAVDAFDELVSINGAHAVAIARDLNLADVTAIQTAAGAATAFDAALLDQNVRASVLRVAEAAMVEPSAVVLFGTADALAVVTGFAPANGSDRGSVSTRVYGARVYATAAAAAGVVTAFAPGGFRTFASGMRSTSAIDPKDGSNTFGQWLHSTPAGVGIVGAAASVDVVTP</sequence>
<dbReference type="EMBL" id="JBHUHF010000001">
    <property type="protein sequence ID" value="MFD2028963.1"/>
    <property type="molecule type" value="Genomic_DNA"/>
</dbReference>
<name>A0ABW4VGU7_9MICO</name>
<proteinExistence type="predicted"/>
<organism evidence="2 3">
    <name type="scientific">Promicromonospora aerolata</name>
    <dbReference type="NCBI Taxonomy" id="195749"/>
    <lineage>
        <taxon>Bacteria</taxon>
        <taxon>Bacillati</taxon>
        <taxon>Actinomycetota</taxon>
        <taxon>Actinomycetes</taxon>
        <taxon>Micrococcales</taxon>
        <taxon>Promicromonosporaceae</taxon>
        <taxon>Promicromonospora</taxon>
    </lineage>
</organism>
<accession>A0ABW4VGU7</accession>